<evidence type="ECO:0000313" key="3">
    <source>
        <dbReference type="Proteomes" id="UP001438707"/>
    </source>
</evidence>
<gene>
    <name evidence="2" type="ORF">WJX74_009261</name>
</gene>
<dbReference type="InterPro" id="IPR036409">
    <property type="entry name" value="Aldolase_II/adducin_N_sf"/>
</dbReference>
<protein>
    <recommendedName>
        <fullName evidence="1">Class II aldolase/adducin N-terminal domain-containing protein</fullName>
    </recommendedName>
</protein>
<evidence type="ECO:0000259" key="1">
    <source>
        <dbReference type="SMART" id="SM01007"/>
    </source>
</evidence>
<dbReference type="Gene3D" id="3.40.225.10">
    <property type="entry name" value="Class II aldolase/adducin N-terminal domain"/>
    <property type="match status" value="1"/>
</dbReference>
<dbReference type="Proteomes" id="UP001438707">
    <property type="component" value="Unassembled WGS sequence"/>
</dbReference>
<dbReference type="InterPro" id="IPR001303">
    <property type="entry name" value="Aldolase_II/adducin_N"/>
</dbReference>
<dbReference type="SUPFAM" id="SSF53639">
    <property type="entry name" value="AraD/HMP-PK domain-like"/>
    <property type="match status" value="1"/>
</dbReference>
<dbReference type="AlphaFoldDB" id="A0AAW1SB99"/>
<dbReference type="SMART" id="SM01007">
    <property type="entry name" value="Aldolase_II"/>
    <property type="match status" value="1"/>
</dbReference>
<name>A0AAW1SB99_9CHLO</name>
<organism evidence="2 3">
    <name type="scientific">Apatococcus lobatus</name>
    <dbReference type="NCBI Taxonomy" id="904363"/>
    <lineage>
        <taxon>Eukaryota</taxon>
        <taxon>Viridiplantae</taxon>
        <taxon>Chlorophyta</taxon>
        <taxon>core chlorophytes</taxon>
        <taxon>Trebouxiophyceae</taxon>
        <taxon>Chlorellales</taxon>
        <taxon>Chlorellaceae</taxon>
        <taxon>Apatococcus</taxon>
    </lineage>
</organism>
<evidence type="ECO:0000313" key="2">
    <source>
        <dbReference type="EMBL" id="KAK9843252.1"/>
    </source>
</evidence>
<dbReference type="Pfam" id="PF00596">
    <property type="entry name" value="Aldolase_II"/>
    <property type="match status" value="1"/>
</dbReference>
<dbReference type="EMBL" id="JALJOS010000002">
    <property type="protein sequence ID" value="KAK9843252.1"/>
    <property type="molecule type" value="Genomic_DNA"/>
</dbReference>
<dbReference type="GO" id="GO:0051015">
    <property type="term" value="F:actin filament binding"/>
    <property type="evidence" value="ECO:0007669"/>
    <property type="project" value="TreeGrafter"/>
</dbReference>
<accession>A0AAW1SB99</accession>
<dbReference type="InterPro" id="IPR051017">
    <property type="entry name" value="Aldolase-II_Adducin_sf"/>
</dbReference>
<keyword evidence="3" id="KW-1185">Reference proteome</keyword>
<proteinExistence type="predicted"/>
<reference evidence="2 3" key="1">
    <citation type="journal article" date="2024" name="Nat. Commun.">
        <title>Phylogenomics reveals the evolutionary origins of lichenization in chlorophyte algae.</title>
        <authorList>
            <person name="Puginier C."/>
            <person name="Libourel C."/>
            <person name="Otte J."/>
            <person name="Skaloud P."/>
            <person name="Haon M."/>
            <person name="Grisel S."/>
            <person name="Petersen M."/>
            <person name="Berrin J.G."/>
            <person name="Delaux P.M."/>
            <person name="Dal Grande F."/>
            <person name="Keller J."/>
        </authorList>
    </citation>
    <scope>NUCLEOTIDE SEQUENCE [LARGE SCALE GENOMIC DNA]</scope>
    <source>
        <strain evidence="2 3">SAG 2145</strain>
    </source>
</reference>
<sequence>MATTVYGPNNLSCSDAEWQVRTDLSAAYHLASLQGFNEASTNDFTATVPGEPGRYLVFSFGSAWDETTASSLLKVDKDGNVINGKGKCDTAGFVINRFLHEGRSRATAAVLHTHQTSSSALATLASEQFPKLHATNSYFQDEIVIDDECNGQYDAEVEGKRLSGLIGSSRVLVQRDHGPYVAAESVAMAWWYLYHLEKIANVAVAALGTGKQLHAAAQQEMQMGNEIRTKELAEANFEAAKRSLLKGPHSHFLL</sequence>
<comment type="caution">
    <text evidence="2">The sequence shown here is derived from an EMBL/GenBank/DDBJ whole genome shotgun (WGS) entry which is preliminary data.</text>
</comment>
<feature type="domain" description="Class II aldolase/adducin N-terminal" evidence="1">
    <location>
        <begin position="22"/>
        <end position="204"/>
    </location>
</feature>
<dbReference type="PANTHER" id="PTHR10672:SF21">
    <property type="entry name" value="CLASS II ALDOLASE_ADDUCIN N-TERMINAL DOMAIN-CONTAINING PROTEIN"/>
    <property type="match status" value="1"/>
</dbReference>
<dbReference type="GO" id="GO:0005856">
    <property type="term" value="C:cytoskeleton"/>
    <property type="evidence" value="ECO:0007669"/>
    <property type="project" value="TreeGrafter"/>
</dbReference>
<dbReference type="PANTHER" id="PTHR10672">
    <property type="entry name" value="ADDUCIN"/>
    <property type="match status" value="1"/>
</dbReference>